<evidence type="ECO:0000313" key="1">
    <source>
        <dbReference type="EMBL" id="QLG47907.1"/>
    </source>
</evidence>
<accession>A0A7D5GFX5</accession>
<gene>
    <name evidence="1" type="ORF">HYG82_03125</name>
</gene>
<dbReference type="KEGG" id="haly:HYG82_03125"/>
<dbReference type="Proteomes" id="UP000509241">
    <property type="component" value="Chromosome"/>
</dbReference>
<reference evidence="1 2" key="1">
    <citation type="submission" date="2020-07" db="EMBL/GenBank/DDBJ databases">
        <authorList>
            <person name="Cui H."/>
        </authorList>
    </citation>
    <scope>NUCLEOTIDE SEQUENCE [LARGE SCALE GENOMIC DNA]</scope>
    <source>
        <strain evidence="1 2">YPL8</strain>
    </source>
</reference>
<organism evidence="1 2">
    <name type="scientific">Natrinema halophilum</name>
    <dbReference type="NCBI Taxonomy" id="1699371"/>
    <lineage>
        <taxon>Archaea</taxon>
        <taxon>Methanobacteriati</taxon>
        <taxon>Methanobacteriota</taxon>
        <taxon>Stenosarchaea group</taxon>
        <taxon>Halobacteria</taxon>
        <taxon>Halobacteriales</taxon>
        <taxon>Natrialbaceae</taxon>
        <taxon>Natrinema</taxon>
    </lineage>
</organism>
<dbReference type="OrthoDB" id="205394at2157"/>
<name>A0A7D5GFX5_9EURY</name>
<proteinExistence type="predicted"/>
<evidence type="ECO:0000313" key="2">
    <source>
        <dbReference type="Proteomes" id="UP000509241"/>
    </source>
</evidence>
<dbReference type="RefSeq" id="WP_179259649.1">
    <property type="nucleotide sequence ID" value="NZ_CP058601.1"/>
</dbReference>
<protein>
    <submittedName>
        <fullName evidence="1">Uncharacterized protein</fullName>
    </submittedName>
</protein>
<dbReference type="GeneID" id="56032250"/>
<dbReference type="EMBL" id="CP058601">
    <property type="protein sequence ID" value="QLG47907.1"/>
    <property type="molecule type" value="Genomic_DNA"/>
</dbReference>
<sequence length="106" mass="10783">MTDDPTVVSRALRVFREAGAPSEESTDRNGAFSYHAETHAAGVGIGVGAAAGATGDYRIVGAIVALAFGLNRGPSLSSARIGEDIKQEPHYALGGLALGLLIGTFV</sequence>
<keyword evidence="2" id="KW-1185">Reference proteome</keyword>
<dbReference type="AlphaFoldDB" id="A0A7D5GFX5"/>